<dbReference type="EMBL" id="CAKOFQ010011631">
    <property type="protein sequence ID" value="CAH2020913.1"/>
    <property type="molecule type" value="Genomic_DNA"/>
</dbReference>
<evidence type="ECO:0000313" key="2">
    <source>
        <dbReference type="Proteomes" id="UP001152888"/>
    </source>
</evidence>
<accession>A0A9P0VUC7</accession>
<evidence type="ECO:0000313" key="1">
    <source>
        <dbReference type="EMBL" id="CAH2020913.1"/>
    </source>
</evidence>
<protein>
    <submittedName>
        <fullName evidence="1">Uncharacterized protein</fullName>
    </submittedName>
</protein>
<reference evidence="1" key="1">
    <citation type="submission" date="2022-03" db="EMBL/GenBank/DDBJ databases">
        <authorList>
            <person name="Sayadi A."/>
        </authorList>
    </citation>
    <scope>NUCLEOTIDE SEQUENCE</scope>
</reference>
<dbReference type="AlphaFoldDB" id="A0A9P0VUC7"/>
<name>A0A9P0VUC7_ACAOB</name>
<keyword evidence="2" id="KW-1185">Reference proteome</keyword>
<dbReference type="Proteomes" id="UP001152888">
    <property type="component" value="Unassembled WGS sequence"/>
</dbReference>
<organism evidence="1 2">
    <name type="scientific">Acanthoscelides obtectus</name>
    <name type="common">Bean weevil</name>
    <name type="synonym">Bruchus obtectus</name>
    <dbReference type="NCBI Taxonomy" id="200917"/>
    <lineage>
        <taxon>Eukaryota</taxon>
        <taxon>Metazoa</taxon>
        <taxon>Ecdysozoa</taxon>
        <taxon>Arthropoda</taxon>
        <taxon>Hexapoda</taxon>
        <taxon>Insecta</taxon>
        <taxon>Pterygota</taxon>
        <taxon>Neoptera</taxon>
        <taxon>Endopterygota</taxon>
        <taxon>Coleoptera</taxon>
        <taxon>Polyphaga</taxon>
        <taxon>Cucujiformia</taxon>
        <taxon>Chrysomeloidea</taxon>
        <taxon>Chrysomelidae</taxon>
        <taxon>Bruchinae</taxon>
        <taxon>Bruchini</taxon>
        <taxon>Acanthoscelides</taxon>
    </lineage>
</organism>
<sequence length="36" mass="4228">MPAMTQIKLMDQELRVVVKNILHLPQANNERLTILR</sequence>
<comment type="caution">
    <text evidence="1">The sequence shown here is derived from an EMBL/GenBank/DDBJ whole genome shotgun (WGS) entry which is preliminary data.</text>
</comment>
<proteinExistence type="predicted"/>
<gene>
    <name evidence="1" type="ORF">ACAOBT_LOCUS38176</name>
</gene>